<dbReference type="GO" id="GO:0007283">
    <property type="term" value="P:spermatogenesis"/>
    <property type="evidence" value="ECO:0007669"/>
    <property type="project" value="UniProtKB-KW"/>
</dbReference>
<evidence type="ECO:0000313" key="10">
    <source>
        <dbReference type="EMBL" id="CAI9727748.1"/>
    </source>
</evidence>
<dbReference type="PANTHER" id="PTHR11176">
    <property type="entry name" value="BOULE-RELATED"/>
    <property type="match status" value="1"/>
</dbReference>
<dbReference type="GO" id="GO:0070935">
    <property type="term" value="P:3'-UTR-mediated mRNA stabilization"/>
    <property type="evidence" value="ECO:0007669"/>
    <property type="project" value="TreeGrafter"/>
</dbReference>
<dbReference type="GO" id="GO:0008494">
    <property type="term" value="F:translation activator activity"/>
    <property type="evidence" value="ECO:0007669"/>
    <property type="project" value="TreeGrafter"/>
</dbReference>
<keyword evidence="11" id="KW-1185">Reference proteome</keyword>
<comment type="subcellular location">
    <subcellularLocation>
        <location evidence="1">Cytoplasm</location>
    </subcellularLocation>
</comment>
<accession>A0AA36FAD7</accession>
<keyword evidence="5" id="KW-0810">Translation regulation</keyword>
<proteinExistence type="predicted"/>
<dbReference type="GO" id="GO:0045948">
    <property type="term" value="P:positive regulation of translational initiation"/>
    <property type="evidence" value="ECO:0007669"/>
    <property type="project" value="TreeGrafter"/>
</dbReference>
<organism evidence="10 11">
    <name type="scientific">Octopus vulgaris</name>
    <name type="common">Common octopus</name>
    <dbReference type="NCBI Taxonomy" id="6645"/>
    <lineage>
        <taxon>Eukaryota</taxon>
        <taxon>Metazoa</taxon>
        <taxon>Spiralia</taxon>
        <taxon>Lophotrochozoa</taxon>
        <taxon>Mollusca</taxon>
        <taxon>Cephalopoda</taxon>
        <taxon>Coleoidea</taxon>
        <taxon>Octopodiformes</taxon>
        <taxon>Octopoda</taxon>
        <taxon>Incirrata</taxon>
        <taxon>Octopodidae</taxon>
        <taxon>Octopus</taxon>
    </lineage>
</organism>
<keyword evidence="4" id="KW-0221">Differentiation</keyword>
<gene>
    <name evidence="10" type="ORF">OCTVUL_1B001053</name>
</gene>
<dbReference type="AlphaFoldDB" id="A0AA36FAD7"/>
<evidence type="ECO:0000256" key="4">
    <source>
        <dbReference type="ARBA" id="ARBA00022782"/>
    </source>
</evidence>
<dbReference type="GO" id="GO:0051321">
    <property type="term" value="P:meiotic cell cycle"/>
    <property type="evidence" value="ECO:0007669"/>
    <property type="project" value="UniProtKB-ARBA"/>
</dbReference>
<dbReference type="FunFam" id="3.30.70.330:FF:000167">
    <property type="entry name" value="protein boule-like isoform X1"/>
    <property type="match status" value="1"/>
</dbReference>
<evidence type="ECO:0000256" key="6">
    <source>
        <dbReference type="ARBA" id="ARBA00022871"/>
    </source>
</evidence>
<evidence type="ECO:0000313" key="11">
    <source>
        <dbReference type="Proteomes" id="UP001162480"/>
    </source>
</evidence>
<dbReference type="GO" id="GO:0005737">
    <property type="term" value="C:cytoplasm"/>
    <property type="evidence" value="ECO:0007669"/>
    <property type="project" value="UniProtKB-SubCell"/>
</dbReference>
<dbReference type="InterPro" id="IPR034988">
    <property type="entry name" value="DAZ_BOULE_RRM"/>
</dbReference>
<dbReference type="GO" id="GO:0003730">
    <property type="term" value="F:mRNA 3'-UTR binding"/>
    <property type="evidence" value="ECO:0007669"/>
    <property type="project" value="TreeGrafter"/>
</dbReference>
<evidence type="ECO:0000256" key="5">
    <source>
        <dbReference type="ARBA" id="ARBA00022845"/>
    </source>
</evidence>
<keyword evidence="6" id="KW-0744">Spermatogenesis</keyword>
<dbReference type="Proteomes" id="UP001162480">
    <property type="component" value="Chromosome 9"/>
</dbReference>
<evidence type="ECO:0000256" key="2">
    <source>
        <dbReference type="ARBA" id="ARBA00022473"/>
    </source>
</evidence>
<protein>
    <submittedName>
        <fullName evidence="10">Protein boule-like isoform X5</fullName>
    </submittedName>
</protein>
<evidence type="ECO:0000256" key="8">
    <source>
        <dbReference type="PROSITE-ProRule" id="PRU00176"/>
    </source>
</evidence>
<dbReference type="SMART" id="SM00360">
    <property type="entry name" value="RRM"/>
    <property type="match status" value="1"/>
</dbReference>
<evidence type="ECO:0000259" key="9">
    <source>
        <dbReference type="PROSITE" id="PS50102"/>
    </source>
</evidence>
<dbReference type="Pfam" id="PF00076">
    <property type="entry name" value="RRM_1"/>
    <property type="match status" value="1"/>
</dbReference>
<sequence length="356" mass="38588">MTSGTVTTGAQFGTYIPQRIFVGGIPRDTTENDLKSFFTSHGSVKDSKIIIDKGGASRGYAFITFEKQEDAERLASKDGEPIFFRGRRLNIGPAVKRHIPHQSPSPTVDAREVTPNAVYYNGLGYAYQNAMTLLQADDNYTVAPTSAYPASTVLLSQPQNSYITPATNYSYHLGSTQWLPPAAHWTIAQPSATSPYLNANPAYYYAANLPSVQYAPEFMYQAQAATGAATGYPYSHAASPVDPSQYIENYQLETQGNEATDNGNGSSEMASEYLQTQTAPLPTKPTLIAYPRRPNVAMSAHLHQPYSNAVLLKHPKKGPTVIPSTPQSILQKSFTTEPVDGVGNLLLTPPATPSTK</sequence>
<keyword evidence="7 8" id="KW-0694">RNA-binding</keyword>
<dbReference type="InterPro" id="IPR000504">
    <property type="entry name" value="RRM_dom"/>
</dbReference>
<keyword evidence="2" id="KW-0217">Developmental protein</keyword>
<dbReference type="PROSITE" id="PS50102">
    <property type="entry name" value="RRM"/>
    <property type="match status" value="1"/>
</dbReference>
<name>A0AA36FAD7_OCTVU</name>
<dbReference type="CDD" id="cd12412">
    <property type="entry name" value="RRM_DAZL_BOULE"/>
    <property type="match status" value="1"/>
</dbReference>
<dbReference type="SUPFAM" id="SSF54928">
    <property type="entry name" value="RNA-binding domain, RBD"/>
    <property type="match status" value="1"/>
</dbReference>
<dbReference type="InterPro" id="IPR035979">
    <property type="entry name" value="RBD_domain_sf"/>
</dbReference>
<evidence type="ECO:0000256" key="7">
    <source>
        <dbReference type="ARBA" id="ARBA00022884"/>
    </source>
</evidence>
<feature type="domain" description="RRM" evidence="9">
    <location>
        <begin position="18"/>
        <end position="96"/>
    </location>
</feature>
<evidence type="ECO:0000256" key="1">
    <source>
        <dbReference type="ARBA" id="ARBA00004496"/>
    </source>
</evidence>
<dbReference type="InterPro" id="IPR012677">
    <property type="entry name" value="Nucleotide-bd_a/b_plait_sf"/>
</dbReference>
<dbReference type="EMBL" id="OX597822">
    <property type="protein sequence ID" value="CAI9727748.1"/>
    <property type="molecule type" value="Genomic_DNA"/>
</dbReference>
<keyword evidence="3" id="KW-0963">Cytoplasm</keyword>
<dbReference type="Gene3D" id="3.30.70.330">
    <property type="match status" value="1"/>
</dbReference>
<dbReference type="PANTHER" id="PTHR11176:SF57">
    <property type="entry name" value="PROTEIN BOULE"/>
    <property type="match status" value="1"/>
</dbReference>
<dbReference type="GO" id="GO:0030154">
    <property type="term" value="P:cell differentiation"/>
    <property type="evidence" value="ECO:0007669"/>
    <property type="project" value="UniProtKB-KW"/>
</dbReference>
<evidence type="ECO:0000256" key="3">
    <source>
        <dbReference type="ARBA" id="ARBA00022490"/>
    </source>
</evidence>
<reference evidence="10" key="1">
    <citation type="submission" date="2023-08" db="EMBL/GenBank/DDBJ databases">
        <authorList>
            <person name="Alioto T."/>
            <person name="Alioto T."/>
            <person name="Gomez Garrido J."/>
        </authorList>
    </citation>
    <scope>NUCLEOTIDE SEQUENCE</scope>
</reference>